<sequence length="211" mass="23994">MKETPYELHQDDQKKKLGKNNKDKMSLYNAPPHKEYERVFMSKTAKEKFPISNEETINSGFTRFNAIVTSLKSLDPDYSSKNHVRKFLHALPLKWRANVTTIKEAKDFATLPLDELIKNLKVYEMVLDKNGVGSKTTKEKEKRTKTLMKKKPRHLICWLGTSASSFARVIDSDKGIDLVMALIDSVKATIIALRIKVVKAQSKKELATIAG</sequence>
<feature type="region of interest" description="Disordered" evidence="1">
    <location>
        <begin position="1"/>
        <end position="28"/>
    </location>
</feature>
<proteinExistence type="predicted"/>
<name>A0A6L2JIV7_TANCI</name>
<organism evidence="2">
    <name type="scientific">Tanacetum cinerariifolium</name>
    <name type="common">Dalmatian daisy</name>
    <name type="synonym">Chrysanthemum cinerariifolium</name>
    <dbReference type="NCBI Taxonomy" id="118510"/>
    <lineage>
        <taxon>Eukaryota</taxon>
        <taxon>Viridiplantae</taxon>
        <taxon>Streptophyta</taxon>
        <taxon>Embryophyta</taxon>
        <taxon>Tracheophyta</taxon>
        <taxon>Spermatophyta</taxon>
        <taxon>Magnoliopsida</taxon>
        <taxon>eudicotyledons</taxon>
        <taxon>Gunneridae</taxon>
        <taxon>Pentapetalae</taxon>
        <taxon>asterids</taxon>
        <taxon>campanulids</taxon>
        <taxon>Asterales</taxon>
        <taxon>Asteraceae</taxon>
        <taxon>Asteroideae</taxon>
        <taxon>Anthemideae</taxon>
        <taxon>Anthemidinae</taxon>
        <taxon>Tanacetum</taxon>
    </lineage>
</organism>
<reference evidence="2" key="1">
    <citation type="journal article" date="2019" name="Sci. Rep.">
        <title>Draft genome of Tanacetum cinerariifolium, the natural source of mosquito coil.</title>
        <authorList>
            <person name="Yamashiro T."/>
            <person name="Shiraishi A."/>
            <person name="Satake H."/>
            <person name="Nakayama K."/>
        </authorList>
    </citation>
    <scope>NUCLEOTIDE SEQUENCE</scope>
</reference>
<dbReference type="Pfam" id="PF14223">
    <property type="entry name" value="Retrotran_gag_2"/>
    <property type="match status" value="1"/>
</dbReference>
<accession>A0A6L2JIV7</accession>
<gene>
    <name evidence="2" type="ORF">Tci_007813</name>
</gene>
<feature type="compositionally biased region" description="Basic and acidic residues" evidence="1">
    <location>
        <begin position="1"/>
        <end position="25"/>
    </location>
</feature>
<comment type="caution">
    <text evidence="2">The sequence shown here is derived from an EMBL/GenBank/DDBJ whole genome shotgun (WGS) entry which is preliminary data.</text>
</comment>
<dbReference type="AlphaFoldDB" id="A0A6L2JIV7"/>
<evidence type="ECO:0000256" key="1">
    <source>
        <dbReference type="SAM" id="MobiDB-lite"/>
    </source>
</evidence>
<protein>
    <submittedName>
        <fullName evidence="2">UBN2 domain-containing protein</fullName>
    </submittedName>
</protein>
<evidence type="ECO:0000313" key="2">
    <source>
        <dbReference type="EMBL" id="GEU35835.1"/>
    </source>
</evidence>
<dbReference type="EMBL" id="BKCJ010000737">
    <property type="protein sequence ID" value="GEU35835.1"/>
    <property type="molecule type" value="Genomic_DNA"/>
</dbReference>